<keyword evidence="4" id="KW-1185">Reference proteome</keyword>
<dbReference type="KEGG" id="mcad:Pan265_11650"/>
<evidence type="ECO:0000256" key="1">
    <source>
        <dbReference type="SAM" id="SignalP"/>
    </source>
</evidence>
<dbReference type="CDD" id="cd14254">
    <property type="entry name" value="Dockerin_II"/>
    <property type="match status" value="1"/>
</dbReference>
<dbReference type="RefSeq" id="WP_145445470.1">
    <property type="nucleotide sequence ID" value="NZ_CP036280.1"/>
</dbReference>
<dbReference type="OrthoDB" id="250445at2"/>
<dbReference type="GO" id="GO:0004553">
    <property type="term" value="F:hydrolase activity, hydrolyzing O-glycosyl compounds"/>
    <property type="evidence" value="ECO:0007669"/>
    <property type="project" value="InterPro"/>
</dbReference>
<name>A0A518BWF8_9BACT</name>
<dbReference type="EMBL" id="CP036280">
    <property type="protein sequence ID" value="QDU71316.1"/>
    <property type="molecule type" value="Genomic_DNA"/>
</dbReference>
<dbReference type="Gene3D" id="1.10.1330.10">
    <property type="entry name" value="Dockerin domain"/>
    <property type="match status" value="1"/>
</dbReference>
<dbReference type="SUPFAM" id="SSF63446">
    <property type="entry name" value="Type I dockerin domain"/>
    <property type="match status" value="1"/>
</dbReference>
<feature type="domain" description="Dockerin" evidence="2">
    <location>
        <begin position="550"/>
        <end position="616"/>
    </location>
</feature>
<dbReference type="InterPro" id="IPR018247">
    <property type="entry name" value="EF_Hand_1_Ca_BS"/>
</dbReference>
<feature type="signal peptide" evidence="1">
    <location>
        <begin position="1"/>
        <end position="28"/>
    </location>
</feature>
<gene>
    <name evidence="3" type="ORF">Pan265_11650</name>
</gene>
<dbReference type="InterPro" id="IPR036439">
    <property type="entry name" value="Dockerin_dom_sf"/>
</dbReference>
<organism evidence="3 4">
    <name type="scientific">Mucisphaera calidilacus</name>
    <dbReference type="NCBI Taxonomy" id="2527982"/>
    <lineage>
        <taxon>Bacteria</taxon>
        <taxon>Pseudomonadati</taxon>
        <taxon>Planctomycetota</taxon>
        <taxon>Phycisphaerae</taxon>
        <taxon>Phycisphaerales</taxon>
        <taxon>Phycisphaeraceae</taxon>
        <taxon>Mucisphaera</taxon>
    </lineage>
</organism>
<evidence type="ECO:0000259" key="2">
    <source>
        <dbReference type="PROSITE" id="PS51766"/>
    </source>
</evidence>
<accession>A0A518BWF8</accession>
<dbReference type="PROSITE" id="PS00018">
    <property type="entry name" value="EF_HAND_1"/>
    <property type="match status" value="2"/>
</dbReference>
<dbReference type="Pfam" id="PF00404">
    <property type="entry name" value="Dockerin_1"/>
    <property type="match status" value="1"/>
</dbReference>
<dbReference type="GO" id="GO:0000272">
    <property type="term" value="P:polysaccharide catabolic process"/>
    <property type="evidence" value="ECO:0007669"/>
    <property type="project" value="InterPro"/>
</dbReference>
<dbReference type="InterPro" id="IPR016134">
    <property type="entry name" value="Dockerin_dom"/>
</dbReference>
<dbReference type="Proteomes" id="UP000320386">
    <property type="component" value="Chromosome"/>
</dbReference>
<dbReference type="InterPro" id="IPR002105">
    <property type="entry name" value="Dockerin_1_rpt"/>
</dbReference>
<proteinExistence type="predicted"/>
<evidence type="ECO:0000313" key="3">
    <source>
        <dbReference type="EMBL" id="QDU71316.1"/>
    </source>
</evidence>
<protein>
    <recommendedName>
        <fullName evidence="2">Dockerin domain-containing protein</fullName>
    </recommendedName>
</protein>
<evidence type="ECO:0000313" key="4">
    <source>
        <dbReference type="Proteomes" id="UP000320386"/>
    </source>
</evidence>
<dbReference type="PROSITE" id="PS00448">
    <property type="entry name" value="CLOS_CELLULOSOME_RPT"/>
    <property type="match status" value="1"/>
</dbReference>
<keyword evidence="1" id="KW-0732">Signal</keyword>
<dbReference type="AlphaFoldDB" id="A0A518BWF8"/>
<dbReference type="PROSITE" id="PS51766">
    <property type="entry name" value="DOCKERIN"/>
    <property type="match status" value="1"/>
</dbReference>
<sequence length="632" mass="66489" precursor="true">MNRISTHHLMTAALATAVTGFFAGTALAVPYASGVKQVGNTVTYVLNEEADTVTITRDGGSALVSNNVARGVYTFDMTGFADFEIQVDHSAPVGWASVANGFQNQISSESNQFLDIERPSGLEVNKNPGSEHFGNIYIVSSTEFGTVNGRTMGDGIYVLNAAGDESNGVTDPNDTSAARTAGFDFTGTSTSPWKLSIGEDDTVYATDWSDAKGGIRYFDPTITTGGLVLATEGGPVDGNPDGVHGSIMSVASVTGSLAGGDLVVWAMDEDLANNHLDVVNSGAVSNNNGNHIWKWNVGGTEASTVLPELVIDLTTIGPNGDNTFSDGAGPVMFTDIRGVWADFWRDPETGNFYMTQPRNDGNEAGLLIFDADGNELFNSREWTLANGLDGFVDDIDSAPTLGVQDVFRFIHTARTSPDGEFIALHARTNPFDAQNPLTDQPGDDGELGTDDDTGEAVYIFPLLENGLPDLTLDLTGDKPLFANMQTVAAHDSGSSNSRSEVIWDLAGNLYVTMNIDEKVRIFGPGGDSEAITSSDGTFTINGVTYGGGDEPGIPGDANGDGKVDLLDLSILASNFDGTDTPYDVSDGDFNGDGFVNLLDLSILASNFETSPAPEPAAAGLLGLGAMALLRRR</sequence>
<feature type="chain" id="PRO_5022091675" description="Dockerin domain-containing protein" evidence="1">
    <location>
        <begin position="29"/>
        <end position="632"/>
    </location>
</feature>
<reference evidence="3 4" key="1">
    <citation type="submission" date="2019-02" db="EMBL/GenBank/DDBJ databases">
        <title>Deep-cultivation of Planctomycetes and their phenomic and genomic characterization uncovers novel biology.</title>
        <authorList>
            <person name="Wiegand S."/>
            <person name="Jogler M."/>
            <person name="Boedeker C."/>
            <person name="Pinto D."/>
            <person name="Vollmers J."/>
            <person name="Rivas-Marin E."/>
            <person name="Kohn T."/>
            <person name="Peeters S.H."/>
            <person name="Heuer A."/>
            <person name="Rast P."/>
            <person name="Oberbeckmann S."/>
            <person name="Bunk B."/>
            <person name="Jeske O."/>
            <person name="Meyerdierks A."/>
            <person name="Storesund J.E."/>
            <person name="Kallscheuer N."/>
            <person name="Luecker S."/>
            <person name="Lage O.M."/>
            <person name="Pohl T."/>
            <person name="Merkel B.J."/>
            <person name="Hornburger P."/>
            <person name="Mueller R.-W."/>
            <person name="Bruemmer F."/>
            <person name="Labrenz M."/>
            <person name="Spormann A.M."/>
            <person name="Op den Camp H."/>
            <person name="Overmann J."/>
            <person name="Amann R."/>
            <person name="Jetten M.S.M."/>
            <person name="Mascher T."/>
            <person name="Medema M.H."/>
            <person name="Devos D.P."/>
            <person name="Kaster A.-K."/>
            <person name="Ovreas L."/>
            <person name="Rohde M."/>
            <person name="Galperin M.Y."/>
            <person name="Jogler C."/>
        </authorList>
    </citation>
    <scope>NUCLEOTIDE SEQUENCE [LARGE SCALE GENOMIC DNA]</scope>
    <source>
        <strain evidence="3 4">Pan265</strain>
    </source>
</reference>